<proteinExistence type="predicted"/>
<feature type="region of interest" description="Disordered" evidence="1">
    <location>
        <begin position="1"/>
        <end position="37"/>
    </location>
</feature>
<accession>A0ABP6GAM5</accession>
<name>A0ABP6GAM5_9ACTN</name>
<evidence type="ECO:0000313" key="3">
    <source>
        <dbReference type="Proteomes" id="UP001501842"/>
    </source>
</evidence>
<sequence>MSEDVVPGGAEGKKDEPDAAAHGTEGDSSKSDEDVTEGKSVTYILNEFHERVYAPGSAFGMSNQSEASAATGPLDAELISTTIRSYVRPAPYAAARAALVKRQAVVLYGALGLGKRTGAIVLLRQVLPADAPIVSLAPSVTLEELADKRDFRKGHGYVVFNRFRVDRDREIDHRWNVVRTRVCKAGAYLVVTTREWDGYAPEAVQHIAWECPDQAEVLRARLGEAATEEIIAQIGSLLPEEYRMGDLVEVARRVARGASVPDAVAEVLRQAEHEDVEEWFSRDLTRDQVLDITTLAFVTDVNIRDFETCRAGLDALLPARPEPPPVDPAQPGPEAPFVPPRADRLLKHPLIGRKQVEIDGVPRRLLVFKEPGYRRHVLERLFDAYPIEFWDAVRDWLHVTVADRGLQPTVASGLALLSHSAFEEIEASYLRPWADAKAGVAGRYAAAWTLSFMCLDENLSPIALRTVNRWAAQGSSEARLTAIIAFTADLGVRYPSEAPKRLWQLVKQENNLSEVAAAAFGWLFARLVDQEGGGRQVVNHLSGQLAEAPERRRRGALYRASLVAARSVVTARNPRTGRPAIMEYLRDRPAEIPAVAVMWAALLRHWPLRHEALNELHAGLRALEPMTPDAQELARALGDALGEALSEKEKTQVAADFAKRVRNAAGRGRSPKLAEILIKAMEGAHRKRREEYP</sequence>
<organism evidence="2 3">
    <name type="scientific">Actinocorallia aurantiaca</name>
    <dbReference type="NCBI Taxonomy" id="46204"/>
    <lineage>
        <taxon>Bacteria</taxon>
        <taxon>Bacillati</taxon>
        <taxon>Actinomycetota</taxon>
        <taxon>Actinomycetes</taxon>
        <taxon>Streptosporangiales</taxon>
        <taxon>Thermomonosporaceae</taxon>
        <taxon>Actinocorallia</taxon>
    </lineage>
</organism>
<dbReference type="Proteomes" id="UP001501842">
    <property type="component" value="Unassembled WGS sequence"/>
</dbReference>
<comment type="caution">
    <text evidence="2">The sequence shown here is derived from an EMBL/GenBank/DDBJ whole genome shotgun (WGS) entry which is preliminary data.</text>
</comment>
<dbReference type="EMBL" id="BAAATZ010000002">
    <property type="protein sequence ID" value="GAA2719206.1"/>
    <property type="molecule type" value="Genomic_DNA"/>
</dbReference>
<evidence type="ECO:0000313" key="2">
    <source>
        <dbReference type="EMBL" id="GAA2719206.1"/>
    </source>
</evidence>
<gene>
    <name evidence="2" type="ORF">GCM10010439_04270</name>
</gene>
<dbReference type="RefSeq" id="WP_344448357.1">
    <property type="nucleotide sequence ID" value="NZ_BAAATZ010000002.1"/>
</dbReference>
<protein>
    <submittedName>
        <fullName evidence="2">Uncharacterized protein</fullName>
    </submittedName>
</protein>
<feature type="compositionally biased region" description="Basic and acidic residues" evidence="1">
    <location>
        <begin position="11"/>
        <end position="37"/>
    </location>
</feature>
<reference evidence="3" key="1">
    <citation type="journal article" date="2019" name="Int. J. Syst. Evol. Microbiol.">
        <title>The Global Catalogue of Microorganisms (GCM) 10K type strain sequencing project: providing services to taxonomists for standard genome sequencing and annotation.</title>
        <authorList>
            <consortium name="The Broad Institute Genomics Platform"/>
            <consortium name="The Broad Institute Genome Sequencing Center for Infectious Disease"/>
            <person name="Wu L."/>
            <person name="Ma J."/>
        </authorList>
    </citation>
    <scope>NUCLEOTIDE SEQUENCE [LARGE SCALE GENOMIC DNA]</scope>
    <source>
        <strain evidence="3">JCM 8201</strain>
    </source>
</reference>
<keyword evidence="3" id="KW-1185">Reference proteome</keyword>
<evidence type="ECO:0000256" key="1">
    <source>
        <dbReference type="SAM" id="MobiDB-lite"/>
    </source>
</evidence>